<dbReference type="Proteomes" id="UP000539350">
    <property type="component" value="Unassembled WGS sequence"/>
</dbReference>
<protein>
    <submittedName>
        <fullName evidence="2">Uncharacterized protein</fullName>
    </submittedName>
</protein>
<evidence type="ECO:0000313" key="3">
    <source>
        <dbReference type="Proteomes" id="UP000539350"/>
    </source>
</evidence>
<organism evidence="2 3">
    <name type="scientific">Sediminihaliea albiluteola</name>
    <dbReference type="NCBI Taxonomy" id="2758564"/>
    <lineage>
        <taxon>Bacteria</taxon>
        <taxon>Pseudomonadati</taxon>
        <taxon>Pseudomonadota</taxon>
        <taxon>Gammaproteobacteria</taxon>
        <taxon>Cellvibrionales</taxon>
        <taxon>Halieaceae</taxon>
        <taxon>Sediminihaliea</taxon>
    </lineage>
</organism>
<feature type="region of interest" description="Disordered" evidence="1">
    <location>
        <begin position="49"/>
        <end position="74"/>
    </location>
</feature>
<feature type="compositionally biased region" description="Acidic residues" evidence="1">
    <location>
        <begin position="57"/>
        <end position="74"/>
    </location>
</feature>
<evidence type="ECO:0000313" key="2">
    <source>
        <dbReference type="EMBL" id="MBA6413738.1"/>
    </source>
</evidence>
<name>A0A7W2TXF9_9GAMM</name>
<evidence type="ECO:0000256" key="1">
    <source>
        <dbReference type="SAM" id="MobiDB-lite"/>
    </source>
</evidence>
<dbReference type="EMBL" id="JACFXU010000015">
    <property type="protein sequence ID" value="MBA6413738.1"/>
    <property type="molecule type" value="Genomic_DNA"/>
</dbReference>
<reference evidence="2 3" key="1">
    <citation type="submission" date="2020-07" db="EMBL/GenBank/DDBJ databases">
        <title>Halieaceae bacterium, F7430, whole genome shotgun sequencing project.</title>
        <authorList>
            <person name="Jiang S."/>
            <person name="Liu Z.W."/>
            <person name="Du Z.J."/>
        </authorList>
    </citation>
    <scope>NUCLEOTIDE SEQUENCE [LARGE SCALE GENOMIC DNA]</scope>
    <source>
        <strain evidence="2 3">F7430</strain>
    </source>
</reference>
<gene>
    <name evidence="2" type="ORF">H2508_11520</name>
</gene>
<keyword evidence="3" id="KW-1185">Reference proteome</keyword>
<proteinExistence type="predicted"/>
<dbReference type="AlphaFoldDB" id="A0A7W2TXF9"/>
<accession>A0A7W2TXF9</accession>
<sequence length="74" mass="7966">MKLVKKTAEYSIYKRGDERYAVKDANKKAINGEEKAKILAAEGLIKLTAPSPKAEEPAEDAAEEAAEAAEDSAE</sequence>
<comment type="caution">
    <text evidence="2">The sequence shown here is derived from an EMBL/GenBank/DDBJ whole genome shotgun (WGS) entry which is preliminary data.</text>
</comment>